<dbReference type="GO" id="GO:0003678">
    <property type="term" value="F:DNA helicase activity"/>
    <property type="evidence" value="ECO:0007669"/>
    <property type="project" value="InterPro"/>
</dbReference>
<dbReference type="PIRSF" id="PIRSF002811">
    <property type="entry name" value="DnaG"/>
    <property type="match status" value="1"/>
</dbReference>
<dbReference type="Pfam" id="PF01807">
    <property type="entry name" value="Zn_ribbon_DnaG"/>
    <property type="match status" value="1"/>
</dbReference>
<keyword evidence="3 12" id="KW-0808">Transferase</keyword>
<dbReference type="OrthoDB" id="9803773at2"/>
<evidence type="ECO:0000256" key="12">
    <source>
        <dbReference type="HAMAP-Rule" id="MF_00974"/>
    </source>
</evidence>
<dbReference type="SUPFAM" id="SSF56731">
    <property type="entry name" value="DNA primase core"/>
    <property type="match status" value="1"/>
</dbReference>
<dbReference type="Gene3D" id="3.40.1360.10">
    <property type="match status" value="1"/>
</dbReference>
<accession>A0AAX2EAC2</accession>
<dbReference type="Gene3D" id="3.90.580.10">
    <property type="entry name" value="Zinc finger, CHC2-type domain"/>
    <property type="match status" value="1"/>
</dbReference>
<comment type="cofactor">
    <cofactor evidence="12 13 14">
        <name>Zn(2+)</name>
        <dbReference type="ChEBI" id="CHEBI:29105"/>
    </cofactor>
    <text evidence="12 13 14">Binds 1 zinc ion per monomer.</text>
</comment>
<comment type="similarity">
    <text evidence="12 13">Belongs to the DnaG primase family.</text>
</comment>
<evidence type="ECO:0000256" key="1">
    <source>
        <dbReference type="ARBA" id="ARBA00022478"/>
    </source>
</evidence>
<dbReference type="CDD" id="cd03364">
    <property type="entry name" value="TOPRIM_DnaG_primases"/>
    <property type="match status" value="1"/>
</dbReference>
<dbReference type="PROSITE" id="PS50880">
    <property type="entry name" value="TOPRIM"/>
    <property type="match status" value="1"/>
</dbReference>
<dbReference type="HAMAP" id="MF_00974">
    <property type="entry name" value="DNA_primase_DnaG"/>
    <property type="match status" value="1"/>
</dbReference>
<evidence type="ECO:0000256" key="7">
    <source>
        <dbReference type="ARBA" id="ARBA00022771"/>
    </source>
</evidence>
<dbReference type="GeneID" id="34220657"/>
<reference evidence="18 20" key="2">
    <citation type="submission" date="2016-10" db="EMBL/GenBank/DDBJ databases">
        <authorList>
            <person name="Varghese N."/>
            <person name="Submissions S."/>
        </authorList>
    </citation>
    <scope>NUCLEOTIDE SEQUENCE [LARGE SCALE GENOMIC DNA]</scope>
    <source>
        <strain evidence="18 20">DSM 21619</strain>
    </source>
</reference>
<evidence type="ECO:0000313" key="20">
    <source>
        <dbReference type="Proteomes" id="UP000199735"/>
    </source>
</evidence>
<dbReference type="Pfam" id="PF13155">
    <property type="entry name" value="Toprim_2"/>
    <property type="match status" value="1"/>
</dbReference>
<evidence type="ECO:0000256" key="13">
    <source>
        <dbReference type="PIRNR" id="PIRNR002811"/>
    </source>
</evidence>
<dbReference type="KEGG" id="tap:GZ22_09355"/>
<evidence type="ECO:0000313" key="17">
    <source>
        <dbReference type="EMBL" id="AIF66823.1"/>
    </source>
</evidence>
<dbReference type="InterPro" id="IPR002694">
    <property type="entry name" value="Znf_CHC2"/>
</dbReference>
<dbReference type="GO" id="GO:0005524">
    <property type="term" value="F:ATP binding"/>
    <property type="evidence" value="ECO:0007669"/>
    <property type="project" value="InterPro"/>
</dbReference>
<evidence type="ECO:0000256" key="9">
    <source>
        <dbReference type="ARBA" id="ARBA00022842"/>
    </source>
</evidence>
<feature type="compositionally biased region" description="Basic residues" evidence="15">
    <location>
        <begin position="434"/>
        <end position="443"/>
    </location>
</feature>
<dbReference type="InterPro" id="IPR036185">
    <property type="entry name" value="DNA_heli_DnaB-like_N_sf"/>
</dbReference>
<feature type="compositionally biased region" description="Polar residues" evidence="15">
    <location>
        <begin position="444"/>
        <end position="454"/>
    </location>
</feature>
<dbReference type="GO" id="GO:0005737">
    <property type="term" value="C:cytoplasm"/>
    <property type="evidence" value="ECO:0007669"/>
    <property type="project" value="TreeGrafter"/>
</dbReference>
<feature type="domain" description="Toprim" evidence="16">
    <location>
        <begin position="261"/>
        <end position="342"/>
    </location>
</feature>
<dbReference type="Pfam" id="PF08275">
    <property type="entry name" value="DNAG_N"/>
    <property type="match status" value="1"/>
</dbReference>
<evidence type="ECO:0000256" key="14">
    <source>
        <dbReference type="PIRSR" id="PIRSR002811-1"/>
    </source>
</evidence>
<dbReference type="SMART" id="SM00493">
    <property type="entry name" value="TOPRIM"/>
    <property type="match status" value="1"/>
</dbReference>
<dbReference type="GO" id="GO:0003677">
    <property type="term" value="F:DNA binding"/>
    <property type="evidence" value="ECO:0007669"/>
    <property type="project" value="UniProtKB-KW"/>
</dbReference>
<protein>
    <recommendedName>
        <fullName evidence="12 13">DNA primase</fullName>
        <ecNumber evidence="12">2.7.7.101</ecNumber>
    </recommendedName>
</protein>
<dbReference type="InterPro" id="IPR016136">
    <property type="entry name" value="DNA_helicase_N/primase_C"/>
</dbReference>
<dbReference type="InterPro" id="IPR030846">
    <property type="entry name" value="DnaG_bac"/>
</dbReference>
<keyword evidence="1 12" id="KW-0240">DNA-directed RNA polymerase</keyword>
<keyword evidence="7 12" id="KW-0863">Zinc-finger</keyword>
<feature type="region of interest" description="Disordered" evidence="15">
    <location>
        <begin position="94"/>
        <end position="114"/>
    </location>
</feature>
<dbReference type="EMBL" id="CP008876">
    <property type="protein sequence ID" value="AIF66823.1"/>
    <property type="molecule type" value="Genomic_DNA"/>
</dbReference>
<dbReference type="AlphaFoldDB" id="A0A075LQT4"/>
<dbReference type="NCBIfam" id="TIGR01391">
    <property type="entry name" value="dnaG"/>
    <property type="match status" value="1"/>
</dbReference>
<comment type="subunit">
    <text evidence="12">Monomer. Interacts with DnaB.</text>
</comment>
<dbReference type="InterPro" id="IPR006171">
    <property type="entry name" value="TOPRIM_dom"/>
</dbReference>
<evidence type="ECO:0000256" key="10">
    <source>
        <dbReference type="ARBA" id="ARBA00023125"/>
    </source>
</evidence>
<dbReference type="FunFam" id="3.90.580.10:FF:000001">
    <property type="entry name" value="DNA primase"/>
    <property type="match status" value="1"/>
</dbReference>
<evidence type="ECO:0000256" key="5">
    <source>
        <dbReference type="ARBA" id="ARBA00022705"/>
    </source>
</evidence>
<dbReference type="Pfam" id="PF10410">
    <property type="entry name" value="DnaB_bind"/>
    <property type="match status" value="1"/>
</dbReference>
<evidence type="ECO:0000256" key="15">
    <source>
        <dbReference type="SAM" id="MobiDB-lite"/>
    </source>
</evidence>
<reference evidence="17 19" key="1">
    <citation type="submission" date="2014-07" db="EMBL/GenBank/DDBJ databases">
        <title>Complete genome sequence of a moderately halophilic bacterium Terribacillus aidingensis MP602, isolated from Cryptomeria fortunei in Tianmu mountain in China.</title>
        <authorList>
            <person name="Wang Y."/>
            <person name="Lu P."/>
            <person name="Zhang L."/>
        </authorList>
    </citation>
    <scope>NUCLEOTIDE SEQUENCE [LARGE SCALE GENOMIC DNA]</scope>
    <source>
        <strain evidence="17 19">MP602</strain>
    </source>
</reference>
<dbReference type="GO" id="GO:0006269">
    <property type="term" value="P:DNA replication, synthesis of primer"/>
    <property type="evidence" value="ECO:0007669"/>
    <property type="project" value="UniProtKB-UniRule"/>
</dbReference>
<name>A0A075LQT4_9BACI</name>
<keyword evidence="5 12" id="KW-0235">DNA replication</keyword>
<evidence type="ECO:0000256" key="3">
    <source>
        <dbReference type="ARBA" id="ARBA00022679"/>
    </source>
</evidence>
<proteinExistence type="inferred from homology"/>
<dbReference type="InterPro" id="IPR050219">
    <property type="entry name" value="DnaG_primase"/>
</dbReference>
<feature type="compositionally biased region" description="Basic and acidic residues" evidence="15">
    <location>
        <begin position="104"/>
        <end position="114"/>
    </location>
</feature>
<dbReference type="PANTHER" id="PTHR30313">
    <property type="entry name" value="DNA PRIMASE"/>
    <property type="match status" value="1"/>
</dbReference>
<dbReference type="EC" id="2.7.7.101" evidence="12"/>
<dbReference type="GO" id="GO:0003899">
    <property type="term" value="F:DNA-directed RNA polymerase activity"/>
    <property type="evidence" value="ECO:0007669"/>
    <property type="project" value="UniProtKB-UniRule"/>
</dbReference>
<comment type="catalytic activity">
    <reaction evidence="12">
        <text>ssDNA + n NTP = ssDNA/pppN(pN)n-1 hybrid + (n-1) diphosphate.</text>
        <dbReference type="EC" id="2.7.7.101"/>
    </reaction>
</comment>
<organism evidence="17 19">
    <name type="scientific">Terribacillus saccharophilus</name>
    <dbReference type="NCBI Taxonomy" id="361277"/>
    <lineage>
        <taxon>Bacteria</taxon>
        <taxon>Bacillati</taxon>
        <taxon>Bacillota</taxon>
        <taxon>Bacilli</taxon>
        <taxon>Bacillales</taxon>
        <taxon>Bacillaceae</taxon>
        <taxon>Terribacillus</taxon>
    </lineage>
</organism>
<gene>
    <name evidence="12" type="primary">dnaG</name>
    <name evidence="17" type="ORF">GZ22_09355</name>
    <name evidence="18" type="ORF">SAMN04489762_0387</name>
</gene>
<dbReference type="InterPro" id="IPR034151">
    <property type="entry name" value="TOPRIM_DnaG_bac"/>
</dbReference>
<dbReference type="FunFam" id="3.40.1360.10:FF:000002">
    <property type="entry name" value="DNA primase"/>
    <property type="match status" value="1"/>
</dbReference>
<dbReference type="InterPro" id="IPR019475">
    <property type="entry name" value="DNA_primase_DnaB-bd"/>
</dbReference>
<dbReference type="InterPro" id="IPR036977">
    <property type="entry name" value="DNA_primase_Znf_CHC2"/>
</dbReference>
<dbReference type="SUPFAM" id="SSF57783">
    <property type="entry name" value="Zinc beta-ribbon"/>
    <property type="match status" value="1"/>
</dbReference>
<keyword evidence="4 12" id="KW-0548">Nucleotidyltransferase</keyword>
<keyword evidence="6 12" id="KW-0479">Metal-binding</keyword>
<dbReference type="Gene3D" id="3.90.980.10">
    <property type="entry name" value="DNA primase, catalytic core, N-terminal domain"/>
    <property type="match status" value="1"/>
</dbReference>
<keyword evidence="10 12" id="KW-0238">DNA-binding</keyword>
<comment type="domain">
    <text evidence="12">Contains an N-terminal zinc-binding domain, a central core domain that contains the primase activity, and a C-terminal DnaB-binding domain.</text>
</comment>
<keyword evidence="2 12" id="KW-0639">Primosome</keyword>
<dbReference type="SMART" id="SM00400">
    <property type="entry name" value="ZnF_CHCC"/>
    <property type="match status" value="1"/>
</dbReference>
<evidence type="ECO:0000259" key="16">
    <source>
        <dbReference type="PROSITE" id="PS50880"/>
    </source>
</evidence>
<dbReference type="HOGENOM" id="CLU_013501_3_3_9"/>
<keyword evidence="8 12" id="KW-0862">Zinc</keyword>
<accession>A0A075LQT4</accession>
<feature type="region of interest" description="Disordered" evidence="15">
    <location>
        <begin position="434"/>
        <end position="459"/>
    </location>
</feature>
<dbReference type="RefSeq" id="WP_038561390.1">
    <property type="nucleotide sequence ID" value="NZ_CP008876.1"/>
</dbReference>
<comment type="function">
    <text evidence="12 13">RNA polymerase that catalyzes the synthesis of short RNA molecules used as primers for DNA polymerase during DNA replication.</text>
</comment>
<keyword evidence="9" id="KW-0460">Magnesium</keyword>
<dbReference type="EMBL" id="FOCD01000001">
    <property type="protein sequence ID" value="SEM56010.1"/>
    <property type="molecule type" value="Genomic_DNA"/>
</dbReference>
<sequence>MAGAIPEEIVEEVRKSNDIVDVIGEHVQLKKQGRNYFGLCPFHGEKSPSFSVTQEKQIFHCFGCGKGGNVFTFLMELEGLSFSQSVQKLAERSGTEVPASVAEQQERGQSREEQTALEANEWVVKLYHNLLRNTKEGKTGYEYLLGRGLTDETIDTFQLGFAPNSRDFTVKFLEGKGYKPQELLHTGLFSTDKENKPQDRFRGRVIFPIRNHLGKTVGFGGRTLGGGQEPKYLNSSESELFQKGRMLFNFDLARSEIRKSGQVVVFEGYNDVIAAHQAGVRNGVATLGTSLTETQARLLKRYAEQVVICYDGDNAGFEATYRALQILQKTGNHVRVAMLRDGLDPDDYIREHGAEKFKRSIIDAALTAMSFMMHYLKQDYNLSLEGDRLQYVEKVLDEIAQIESSVEREHYLRELSNAMDLSMDTLVSDLEPRLRKRESKRRVSNTAKTPAPKQQSRHYEKKIPTAFQTAEKQLLAHMLRTAAIADKVQEEIGASFITDQVQVIATHLYAFYEEGNDADVSQFVSSLEDPSLQQLVIQTAMLPVVEDISDQEISDYIRTIKREQVNKTDISQLLAEQRQAEQENDPIRAAQIAMKIMEIRRTLKSSL</sequence>
<dbReference type="InterPro" id="IPR013264">
    <property type="entry name" value="DNAG_N"/>
</dbReference>
<feature type="zinc finger region" description="CHC2-type" evidence="12 14">
    <location>
        <begin position="40"/>
        <end position="64"/>
    </location>
</feature>
<dbReference type="SUPFAM" id="SSF48024">
    <property type="entry name" value="N-terminal domain of DnaB helicase"/>
    <property type="match status" value="1"/>
</dbReference>
<dbReference type="Proteomes" id="UP000027980">
    <property type="component" value="Chromosome"/>
</dbReference>
<evidence type="ECO:0000256" key="6">
    <source>
        <dbReference type="ARBA" id="ARBA00022723"/>
    </source>
</evidence>
<evidence type="ECO:0000313" key="18">
    <source>
        <dbReference type="EMBL" id="SEM56010.1"/>
    </source>
</evidence>
<dbReference type="Gene3D" id="1.10.860.10">
    <property type="entry name" value="DNAb Helicase, Chain A"/>
    <property type="match status" value="1"/>
</dbReference>
<dbReference type="Proteomes" id="UP000199735">
    <property type="component" value="Unassembled WGS sequence"/>
</dbReference>
<dbReference type="PANTHER" id="PTHR30313:SF2">
    <property type="entry name" value="DNA PRIMASE"/>
    <property type="match status" value="1"/>
</dbReference>
<dbReference type="GO" id="GO:1990077">
    <property type="term" value="C:primosome complex"/>
    <property type="evidence" value="ECO:0007669"/>
    <property type="project" value="UniProtKB-KW"/>
</dbReference>
<dbReference type="InterPro" id="IPR037068">
    <property type="entry name" value="DNA_primase_core_N_sf"/>
</dbReference>
<evidence type="ECO:0000313" key="19">
    <source>
        <dbReference type="Proteomes" id="UP000027980"/>
    </source>
</evidence>
<dbReference type="InterPro" id="IPR006295">
    <property type="entry name" value="DNA_primase_DnaG"/>
</dbReference>
<evidence type="ECO:0000256" key="8">
    <source>
        <dbReference type="ARBA" id="ARBA00022833"/>
    </source>
</evidence>
<dbReference type="Gene3D" id="6.10.140.360">
    <property type="match status" value="1"/>
</dbReference>
<evidence type="ECO:0000256" key="2">
    <source>
        <dbReference type="ARBA" id="ARBA00022515"/>
    </source>
</evidence>
<keyword evidence="11 12" id="KW-0804">Transcription</keyword>
<evidence type="ECO:0000256" key="11">
    <source>
        <dbReference type="ARBA" id="ARBA00023163"/>
    </source>
</evidence>
<evidence type="ECO:0000256" key="4">
    <source>
        <dbReference type="ARBA" id="ARBA00022695"/>
    </source>
</evidence>
<dbReference type="GO" id="GO:0008270">
    <property type="term" value="F:zinc ion binding"/>
    <property type="evidence" value="ECO:0007669"/>
    <property type="project" value="UniProtKB-UniRule"/>
</dbReference>
<dbReference type="GO" id="GO:0000428">
    <property type="term" value="C:DNA-directed RNA polymerase complex"/>
    <property type="evidence" value="ECO:0007669"/>
    <property type="project" value="UniProtKB-KW"/>
</dbReference>